<dbReference type="SUPFAM" id="SSF48371">
    <property type="entry name" value="ARM repeat"/>
    <property type="match status" value="1"/>
</dbReference>
<dbReference type="RefSeq" id="WP_386345654.1">
    <property type="nucleotide sequence ID" value="NZ_JBHSFG010000047.1"/>
</dbReference>
<evidence type="ECO:0000313" key="3">
    <source>
        <dbReference type="EMBL" id="MFC4467998.1"/>
    </source>
</evidence>
<evidence type="ECO:0000256" key="1">
    <source>
        <dbReference type="ARBA" id="ARBA00045876"/>
    </source>
</evidence>
<keyword evidence="2" id="KW-0472">Membrane</keyword>
<dbReference type="PANTHER" id="PTHR12697">
    <property type="entry name" value="PBS LYASE HEAT-LIKE PROTEIN"/>
    <property type="match status" value="1"/>
</dbReference>
<name>A0ABV8YRU7_9ACTN</name>
<dbReference type="PANTHER" id="PTHR12697:SF5">
    <property type="entry name" value="DEOXYHYPUSINE HYDROXYLASE"/>
    <property type="match status" value="1"/>
</dbReference>
<comment type="function">
    <text evidence="1">Catalyzes the hydroxylation of the N(6)-(4-aminobutyl)-L-lysine intermediate produced by deoxyhypusine synthase/DHPS on a critical lysine of the eukaryotic translation initiation factor 5A/eIF-5A. This is the second step of the post-translational modification of that lysine into an unusual amino acid residue named hypusine. Hypusination is unique to mature eIF-5A factor and is essential for its function.</text>
</comment>
<dbReference type="InterPro" id="IPR016024">
    <property type="entry name" value="ARM-type_fold"/>
</dbReference>
<dbReference type="InterPro" id="IPR021133">
    <property type="entry name" value="HEAT_type_2"/>
</dbReference>
<keyword evidence="4" id="KW-1185">Reference proteome</keyword>
<evidence type="ECO:0000313" key="4">
    <source>
        <dbReference type="Proteomes" id="UP001596012"/>
    </source>
</evidence>
<dbReference type="InterPro" id="IPR011989">
    <property type="entry name" value="ARM-like"/>
</dbReference>
<dbReference type="PROSITE" id="PS50077">
    <property type="entry name" value="HEAT_REPEAT"/>
    <property type="match status" value="1"/>
</dbReference>
<organism evidence="3 4">
    <name type="scientific">Streptomyces xiangluensis</name>
    <dbReference type="NCBI Taxonomy" id="2665720"/>
    <lineage>
        <taxon>Bacteria</taxon>
        <taxon>Bacillati</taxon>
        <taxon>Actinomycetota</taxon>
        <taxon>Actinomycetes</taxon>
        <taxon>Kitasatosporales</taxon>
        <taxon>Streptomycetaceae</taxon>
        <taxon>Streptomyces</taxon>
    </lineage>
</organism>
<proteinExistence type="predicted"/>
<keyword evidence="2" id="KW-1133">Transmembrane helix</keyword>
<accession>A0ABV8YRU7</accession>
<gene>
    <name evidence="3" type="ORF">ACFPH6_26280</name>
</gene>
<sequence>MISTGIVNWALMCLLAVVLMLSLLTAAFRGARTYRRRRRERIAAPVRGLLLELLCAAEDEQNEFLDRLARIEKRTWAALEPTVAGMLGKVSGRARTALVGLYELRGAADDAVADLGSRSAARRGRAAHVLGQLAHRPAAPALCRLLDDRDREVRLAAARTLGRTGDPVAVPHLLRSVCGPRTVPPNLVTAALTSLGIEAWPSLAAGLRDPEPLVRAVAIEALGVTGAISRAPEVARALREDTDIEVRIRAARALGRLGMPDGLPPLLASIRRGRPVALRIVAAGALGNLGAVAATGPLTELLDDPNPHVAGTAARALLRLGPAGESALREAADGRPEAPATAQARAALAESAVGSSRQDILGEVAL</sequence>
<keyword evidence="2" id="KW-0812">Transmembrane</keyword>
<dbReference type="Gene3D" id="1.25.10.10">
    <property type="entry name" value="Leucine-rich Repeat Variant"/>
    <property type="match status" value="3"/>
</dbReference>
<protein>
    <submittedName>
        <fullName evidence="3">HEAT repeat domain-containing protein</fullName>
    </submittedName>
</protein>
<reference evidence="4" key="1">
    <citation type="journal article" date="2019" name="Int. J. Syst. Evol. Microbiol.">
        <title>The Global Catalogue of Microorganisms (GCM) 10K type strain sequencing project: providing services to taxonomists for standard genome sequencing and annotation.</title>
        <authorList>
            <consortium name="The Broad Institute Genomics Platform"/>
            <consortium name="The Broad Institute Genome Sequencing Center for Infectious Disease"/>
            <person name="Wu L."/>
            <person name="Ma J."/>
        </authorList>
    </citation>
    <scope>NUCLEOTIDE SEQUENCE [LARGE SCALE GENOMIC DNA]</scope>
    <source>
        <strain evidence="4">DT43</strain>
    </source>
</reference>
<dbReference type="Proteomes" id="UP001596012">
    <property type="component" value="Unassembled WGS sequence"/>
</dbReference>
<dbReference type="InterPro" id="IPR004155">
    <property type="entry name" value="PBS_lyase_HEAT"/>
</dbReference>
<dbReference type="Pfam" id="PF03130">
    <property type="entry name" value="HEAT_PBS"/>
    <property type="match status" value="1"/>
</dbReference>
<dbReference type="Pfam" id="PF13646">
    <property type="entry name" value="HEAT_2"/>
    <property type="match status" value="2"/>
</dbReference>
<feature type="transmembrane region" description="Helical" evidence="2">
    <location>
        <begin position="6"/>
        <end position="28"/>
    </location>
</feature>
<evidence type="ECO:0000256" key="2">
    <source>
        <dbReference type="SAM" id="Phobius"/>
    </source>
</evidence>
<dbReference type="SMART" id="SM00567">
    <property type="entry name" value="EZ_HEAT"/>
    <property type="match status" value="6"/>
</dbReference>
<comment type="caution">
    <text evidence="3">The sequence shown here is derived from an EMBL/GenBank/DDBJ whole genome shotgun (WGS) entry which is preliminary data.</text>
</comment>
<dbReference type="EMBL" id="JBHSFG010000047">
    <property type="protein sequence ID" value="MFC4467998.1"/>
    <property type="molecule type" value="Genomic_DNA"/>
</dbReference>